<accession>A0A0N8KJY4</accession>
<sequence>MRRGNGSLSSYCHLFRLAAVMSWGCLLPALSVAELQQLGEAEMSEIDGAGVGLVLDNFTFSHGTDRPDSAGNQSRIFKISGIKSTDGEDVDITVNHLYIAGANTNYGEDLTQVNLGRLLNPWRIDVVDGNDIGIANKAVLEFAAPSKIASTEGFDCMGGSALAGSGTCSSRPASDDWVGERTDIGMQMNVTVGDDRSANLNIHAKSAVIDGSYLRLWGDDQRQQMAGQFKLNFYSPELSINACAQDGLVCGSRITMSDFALELAIGNSLQPVFFDVDGTGNFVLEVDAIRAPGAGQIAANGMRAGSNGQAWAFYEDYYGNPEFRSNLSIGNFSVGDRDFGAARVQGMLIQHLKIQTKDLAP</sequence>
<dbReference type="AlphaFoldDB" id="A0A0N8KJY4"/>
<gene>
    <name evidence="1" type="ORF">HLUCCX14_17670</name>
</gene>
<evidence type="ECO:0008006" key="3">
    <source>
        <dbReference type="Google" id="ProtNLM"/>
    </source>
</evidence>
<evidence type="ECO:0000313" key="2">
    <source>
        <dbReference type="Proteomes" id="UP000050416"/>
    </source>
</evidence>
<evidence type="ECO:0000313" key="1">
    <source>
        <dbReference type="EMBL" id="KPQ26626.1"/>
    </source>
</evidence>
<reference evidence="1 2" key="1">
    <citation type="submission" date="2015-09" db="EMBL/GenBank/DDBJ databases">
        <title>Identification and resolution of microdiversity through metagenomic sequencing of parallel consortia.</title>
        <authorList>
            <person name="Nelson W.C."/>
            <person name="Romine M.F."/>
            <person name="Lindemann S.R."/>
        </authorList>
    </citation>
    <scope>NUCLEOTIDE SEQUENCE [LARGE SCALE GENOMIC DNA]</scope>
    <source>
        <strain evidence="1">HL-55</strain>
    </source>
</reference>
<proteinExistence type="predicted"/>
<comment type="caution">
    <text evidence="1">The sequence shown here is derived from an EMBL/GenBank/DDBJ whole genome shotgun (WGS) entry which is preliminary data.</text>
</comment>
<name>A0A0N8KJY4_9GAMM</name>
<dbReference type="Proteomes" id="UP000050416">
    <property type="component" value="Unassembled WGS sequence"/>
</dbReference>
<organism evidence="1 2">
    <name type="scientific">Marinobacter excellens HL-55</name>
    <dbReference type="NCBI Taxonomy" id="1305731"/>
    <lineage>
        <taxon>Bacteria</taxon>
        <taxon>Pseudomonadati</taxon>
        <taxon>Pseudomonadota</taxon>
        <taxon>Gammaproteobacteria</taxon>
        <taxon>Pseudomonadales</taxon>
        <taxon>Marinobacteraceae</taxon>
        <taxon>Marinobacter</taxon>
    </lineage>
</organism>
<protein>
    <recommendedName>
        <fullName evidence="3">Large exoproteins involved in heme utilization or adhesion</fullName>
    </recommendedName>
</protein>
<dbReference type="EMBL" id="LJZQ01000048">
    <property type="protein sequence ID" value="KPQ26626.1"/>
    <property type="molecule type" value="Genomic_DNA"/>
</dbReference>
<dbReference type="PATRIC" id="fig|1305731.5.peg.727"/>
<dbReference type="STRING" id="1305731.GCA_000934705_02442"/>